<dbReference type="AlphaFoldDB" id="A0A8J2TMT2"/>
<evidence type="ECO:0000259" key="2">
    <source>
        <dbReference type="Pfam" id="PF13739"/>
    </source>
</evidence>
<dbReference type="InterPro" id="IPR037126">
    <property type="entry name" value="PdaC/RsiV-like_sf"/>
</dbReference>
<accession>A0A8J2TMT2</accession>
<comment type="caution">
    <text evidence="3">The sequence shown here is derived from an EMBL/GenBank/DDBJ whole genome shotgun (WGS) entry which is preliminary data.</text>
</comment>
<gene>
    <name evidence="3" type="ORF">GCM10011531_11950</name>
</gene>
<organism evidence="3 4">
    <name type="scientific">Aquaticitalea lipolytica</name>
    <dbReference type="NCBI Taxonomy" id="1247562"/>
    <lineage>
        <taxon>Bacteria</taxon>
        <taxon>Pseudomonadati</taxon>
        <taxon>Bacteroidota</taxon>
        <taxon>Flavobacteriia</taxon>
        <taxon>Flavobacteriales</taxon>
        <taxon>Flavobacteriaceae</taxon>
        <taxon>Aquaticitalea</taxon>
    </lineage>
</organism>
<protein>
    <recommendedName>
        <fullName evidence="5">Deacetylase PdaC domain-containing protein</fullName>
    </recommendedName>
</protein>
<dbReference type="Proteomes" id="UP000598120">
    <property type="component" value="Unassembled WGS sequence"/>
</dbReference>
<dbReference type="InterPro" id="IPR021729">
    <property type="entry name" value="DUF3298"/>
</dbReference>
<dbReference type="Pfam" id="PF13739">
    <property type="entry name" value="PdaC"/>
    <property type="match status" value="1"/>
</dbReference>
<dbReference type="Pfam" id="PF11738">
    <property type="entry name" value="DUF3298"/>
    <property type="match status" value="1"/>
</dbReference>
<dbReference type="InterPro" id="IPR025303">
    <property type="entry name" value="PdaC"/>
</dbReference>
<dbReference type="Gene3D" id="3.90.640.20">
    <property type="entry name" value="Heat-shock cognate protein, ATPase"/>
    <property type="match status" value="1"/>
</dbReference>
<keyword evidence="4" id="KW-1185">Reference proteome</keyword>
<evidence type="ECO:0000313" key="4">
    <source>
        <dbReference type="Proteomes" id="UP000598120"/>
    </source>
</evidence>
<proteinExistence type="predicted"/>
<feature type="domain" description="DUF3298" evidence="1">
    <location>
        <begin position="147"/>
        <end position="218"/>
    </location>
</feature>
<sequence>MIFSCKKDVKLDFEEQNIEQTANAIVEINYPKAKGTKNVAESINSTLENFIANEINMSEDVVKSVTLNEAIKGFDNEFKTFKKDFENVTQQWKASVNAEVIYESSKIICFSVNTYLDTGGAHGNSHVTFLNFDAQTGKLLKQNDLIKTPEDFKKIAEEYFLKEAEPINNGDNLEDYFFGEGFKLPENIGFNENGIILLYNVYEIASYVQGVTEFTIPYAEANPYLKIEQ</sequence>
<evidence type="ECO:0000313" key="3">
    <source>
        <dbReference type="EMBL" id="GFZ82917.1"/>
    </source>
</evidence>
<evidence type="ECO:0000259" key="1">
    <source>
        <dbReference type="Pfam" id="PF11738"/>
    </source>
</evidence>
<evidence type="ECO:0008006" key="5">
    <source>
        <dbReference type="Google" id="ProtNLM"/>
    </source>
</evidence>
<dbReference type="Gene3D" id="3.30.565.40">
    <property type="entry name" value="Fervidobacterium nodosum Rt17-B1 like"/>
    <property type="match status" value="1"/>
</dbReference>
<reference evidence="3 4" key="1">
    <citation type="journal article" date="2014" name="Int. J. Syst. Evol. Microbiol.">
        <title>Complete genome sequence of Corynebacterium casei LMG S-19264T (=DSM 44701T), isolated from a smear-ripened cheese.</title>
        <authorList>
            <consortium name="US DOE Joint Genome Institute (JGI-PGF)"/>
            <person name="Walter F."/>
            <person name="Albersmeier A."/>
            <person name="Kalinowski J."/>
            <person name="Ruckert C."/>
        </authorList>
    </citation>
    <scope>NUCLEOTIDE SEQUENCE [LARGE SCALE GENOMIC DNA]</scope>
    <source>
        <strain evidence="3 4">CGMCC 1.15295</strain>
    </source>
</reference>
<name>A0A8J2TMT2_9FLAO</name>
<feature type="domain" description="Deacetylase PdaC" evidence="2">
    <location>
        <begin position="24"/>
        <end position="125"/>
    </location>
</feature>
<dbReference type="EMBL" id="BMIC01000001">
    <property type="protein sequence ID" value="GFZ82917.1"/>
    <property type="molecule type" value="Genomic_DNA"/>
</dbReference>